<dbReference type="GO" id="GO:0016829">
    <property type="term" value="F:lyase activity"/>
    <property type="evidence" value="ECO:0007669"/>
    <property type="project" value="UniProtKB-KW"/>
</dbReference>
<gene>
    <name evidence="2" type="ORF">GCM10007170_25620</name>
</gene>
<comment type="caution">
    <text evidence="2">The sequence shown here is derived from an EMBL/GenBank/DDBJ whole genome shotgun (WGS) entry which is preliminary data.</text>
</comment>
<dbReference type="CDD" id="cd06587">
    <property type="entry name" value="VOC"/>
    <property type="match status" value="1"/>
</dbReference>
<dbReference type="SUPFAM" id="SSF54593">
    <property type="entry name" value="Glyoxalase/Bleomycin resistance protein/Dihydroxybiphenyl dioxygenase"/>
    <property type="match status" value="1"/>
</dbReference>
<keyword evidence="3" id="KW-1185">Reference proteome</keyword>
<evidence type="ECO:0000313" key="3">
    <source>
        <dbReference type="Proteomes" id="UP000643279"/>
    </source>
</evidence>
<dbReference type="Proteomes" id="UP000643279">
    <property type="component" value="Unassembled WGS sequence"/>
</dbReference>
<dbReference type="PANTHER" id="PTHR35908">
    <property type="entry name" value="HYPOTHETICAL FUSION PROTEIN"/>
    <property type="match status" value="1"/>
</dbReference>
<dbReference type="Pfam" id="PF18029">
    <property type="entry name" value="Glyoxalase_6"/>
    <property type="match status" value="1"/>
</dbReference>
<accession>A0ABQ2AST3</accession>
<dbReference type="InterPro" id="IPR029068">
    <property type="entry name" value="Glyas_Bleomycin-R_OHBP_Dase"/>
</dbReference>
<dbReference type="InterPro" id="IPR041581">
    <property type="entry name" value="Glyoxalase_6"/>
</dbReference>
<dbReference type="PROSITE" id="PS51819">
    <property type="entry name" value="VOC"/>
    <property type="match status" value="1"/>
</dbReference>
<protein>
    <submittedName>
        <fullName evidence="2">Lactoylglutathione lyase</fullName>
    </submittedName>
</protein>
<name>A0ABQ2AST3_9MICC</name>
<keyword evidence="2" id="KW-0456">Lyase</keyword>
<evidence type="ECO:0000259" key="1">
    <source>
        <dbReference type="PROSITE" id="PS51819"/>
    </source>
</evidence>
<sequence length="127" mass="13879">MTPRIQAIAVDSTDPRVPAAFWEKALGWRRTHEEDDEIVLEPPAGSAEEGVAPDLIFLRVPEQKQLKNRLHLDLRPEDQDAEVARLEGLGATQISVGQGAAATWVVMADPDGNEFCVLRALRPGDSA</sequence>
<dbReference type="EMBL" id="BMFW01000011">
    <property type="protein sequence ID" value="GGH96841.1"/>
    <property type="molecule type" value="Genomic_DNA"/>
</dbReference>
<evidence type="ECO:0000313" key="2">
    <source>
        <dbReference type="EMBL" id="GGH96841.1"/>
    </source>
</evidence>
<organism evidence="2 3">
    <name type="scientific">Arthrobacter liuii</name>
    <dbReference type="NCBI Taxonomy" id="1476996"/>
    <lineage>
        <taxon>Bacteria</taxon>
        <taxon>Bacillati</taxon>
        <taxon>Actinomycetota</taxon>
        <taxon>Actinomycetes</taxon>
        <taxon>Micrococcales</taxon>
        <taxon>Micrococcaceae</taxon>
        <taxon>Arthrobacter</taxon>
    </lineage>
</organism>
<dbReference type="InterPro" id="IPR037523">
    <property type="entry name" value="VOC_core"/>
</dbReference>
<dbReference type="PANTHER" id="PTHR35908:SF1">
    <property type="entry name" value="CONSERVED PROTEIN"/>
    <property type="match status" value="1"/>
</dbReference>
<dbReference type="Gene3D" id="3.10.180.10">
    <property type="entry name" value="2,3-Dihydroxybiphenyl 1,2-Dioxygenase, domain 1"/>
    <property type="match status" value="1"/>
</dbReference>
<dbReference type="RefSeq" id="WP_188571980.1">
    <property type="nucleotide sequence ID" value="NZ_BMFW01000011.1"/>
</dbReference>
<reference evidence="3" key="1">
    <citation type="journal article" date="2019" name="Int. J. Syst. Evol. Microbiol.">
        <title>The Global Catalogue of Microorganisms (GCM) 10K type strain sequencing project: providing services to taxonomists for standard genome sequencing and annotation.</title>
        <authorList>
            <consortium name="The Broad Institute Genomics Platform"/>
            <consortium name="The Broad Institute Genome Sequencing Center for Infectious Disease"/>
            <person name="Wu L."/>
            <person name="Ma J."/>
        </authorList>
    </citation>
    <scope>NUCLEOTIDE SEQUENCE [LARGE SCALE GENOMIC DNA]</scope>
    <source>
        <strain evidence="3">CGMCC 1.12778</strain>
    </source>
</reference>
<proteinExistence type="predicted"/>
<feature type="domain" description="VOC" evidence="1">
    <location>
        <begin position="4"/>
        <end position="120"/>
    </location>
</feature>